<keyword evidence="5" id="KW-0067">ATP-binding</keyword>
<organism evidence="8 9">
    <name type="scientific">Flavobacterium paronense</name>
    <dbReference type="NCBI Taxonomy" id="1392775"/>
    <lineage>
        <taxon>Bacteria</taxon>
        <taxon>Pseudomonadati</taxon>
        <taxon>Bacteroidota</taxon>
        <taxon>Flavobacteriia</taxon>
        <taxon>Flavobacteriales</taxon>
        <taxon>Flavobacteriaceae</taxon>
        <taxon>Flavobacterium</taxon>
    </lineage>
</organism>
<name>A0ABV5GEP0_9FLAO</name>
<dbReference type="PANTHER" id="PTHR46566">
    <property type="entry name" value="1-PHOSPHOFRUCTOKINASE-RELATED"/>
    <property type="match status" value="1"/>
</dbReference>
<dbReference type="CDD" id="cd01164">
    <property type="entry name" value="FruK_PfkB_like"/>
    <property type="match status" value="1"/>
</dbReference>
<evidence type="ECO:0000256" key="6">
    <source>
        <dbReference type="PIRNR" id="PIRNR000535"/>
    </source>
</evidence>
<dbReference type="PROSITE" id="PS00583">
    <property type="entry name" value="PFKB_KINASES_1"/>
    <property type="match status" value="1"/>
</dbReference>
<comment type="caution">
    <text evidence="8">The sequence shown here is derived from an EMBL/GenBank/DDBJ whole genome shotgun (WGS) entry which is preliminary data.</text>
</comment>
<dbReference type="Proteomes" id="UP001589576">
    <property type="component" value="Unassembled WGS sequence"/>
</dbReference>
<evidence type="ECO:0000313" key="9">
    <source>
        <dbReference type="Proteomes" id="UP001589576"/>
    </source>
</evidence>
<gene>
    <name evidence="8" type="ORF">ACFFUU_06470</name>
</gene>
<keyword evidence="4" id="KW-0418">Kinase</keyword>
<evidence type="ECO:0000256" key="2">
    <source>
        <dbReference type="ARBA" id="ARBA00022679"/>
    </source>
</evidence>
<dbReference type="InterPro" id="IPR017583">
    <property type="entry name" value="Tagatose/fructose_Pkinase"/>
</dbReference>
<dbReference type="RefSeq" id="WP_290286208.1">
    <property type="nucleotide sequence ID" value="NZ_JAUFQN010000019.1"/>
</dbReference>
<dbReference type="Pfam" id="PF00294">
    <property type="entry name" value="PfkB"/>
    <property type="match status" value="1"/>
</dbReference>
<dbReference type="InterPro" id="IPR029056">
    <property type="entry name" value="Ribokinase-like"/>
</dbReference>
<comment type="similarity">
    <text evidence="1">Belongs to the carbohydrate kinase PfkB family.</text>
</comment>
<dbReference type="InterPro" id="IPR011611">
    <property type="entry name" value="PfkB_dom"/>
</dbReference>
<dbReference type="EMBL" id="JBHMFB010000016">
    <property type="protein sequence ID" value="MFB9089237.1"/>
    <property type="molecule type" value="Genomic_DNA"/>
</dbReference>
<dbReference type="NCBIfam" id="TIGR03168">
    <property type="entry name" value="1-PFK"/>
    <property type="match status" value="1"/>
</dbReference>
<proteinExistence type="inferred from homology"/>
<dbReference type="PIRSF" id="PIRSF000535">
    <property type="entry name" value="1PFK/6PFK/LacC"/>
    <property type="match status" value="1"/>
</dbReference>
<accession>A0ABV5GEP0</accession>
<evidence type="ECO:0000259" key="7">
    <source>
        <dbReference type="Pfam" id="PF00294"/>
    </source>
</evidence>
<dbReference type="InterPro" id="IPR002173">
    <property type="entry name" value="Carboh/pur_kinase_PfkB_CS"/>
</dbReference>
<reference evidence="8 9" key="1">
    <citation type="submission" date="2024-09" db="EMBL/GenBank/DDBJ databases">
        <authorList>
            <person name="Sun Q."/>
            <person name="Mori K."/>
        </authorList>
    </citation>
    <scope>NUCLEOTIDE SEQUENCE [LARGE SCALE GENOMIC DNA]</scope>
    <source>
        <strain evidence="8 9">CECT 8460</strain>
    </source>
</reference>
<protein>
    <submittedName>
        <fullName evidence="8">1-phosphofructokinase family hexose kinase</fullName>
    </submittedName>
</protein>
<evidence type="ECO:0000256" key="5">
    <source>
        <dbReference type="ARBA" id="ARBA00022840"/>
    </source>
</evidence>
<dbReference type="SUPFAM" id="SSF53613">
    <property type="entry name" value="Ribokinase-like"/>
    <property type="match status" value="1"/>
</dbReference>
<dbReference type="Gene3D" id="3.40.1190.20">
    <property type="match status" value="1"/>
</dbReference>
<evidence type="ECO:0000313" key="8">
    <source>
        <dbReference type="EMBL" id="MFB9089237.1"/>
    </source>
</evidence>
<dbReference type="PROSITE" id="PS00584">
    <property type="entry name" value="PFKB_KINASES_2"/>
    <property type="match status" value="1"/>
</dbReference>
<evidence type="ECO:0000256" key="1">
    <source>
        <dbReference type="ARBA" id="ARBA00010688"/>
    </source>
</evidence>
<keyword evidence="3" id="KW-0547">Nucleotide-binding</keyword>
<feature type="domain" description="Carbohydrate kinase PfkB" evidence="7">
    <location>
        <begin position="19"/>
        <end position="294"/>
    </location>
</feature>
<evidence type="ECO:0000256" key="3">
    <source>
        <dbReference type="ARBA" id="ARBA00022741"/>
    </source>
</evidence>
<dbReference type="PANTHER" id="PTHR46566:SF2">
    <property type="entry name" value="ATP-DEPENDENT 6-PHOSPHOFRUCTOKINASE ISOZYME 2"/>
    <property type="match status" value="1"/>
</dbReference>
<keyword evidence="2 6" id="KW-0808">Transferase</keyword>
<evidence type="ECO:0000256" key="4">
    <source>
        <dbReference type="ARBA" id="ARBA00022777"/>
    </source>
</evidence>
<keyword evidence="9" id="KW-1185">Reference proteome</keyword>
<sequence>MSKIITITLNPSIDKSISVPNLIADQKIKCNAVTFEPGGGGINISRALQRLGGKSEAFFFAGGNFGNFFIELIKSKKIAFQAFKIKKETRECIIVFDESNSNQYLLDVKGPEVAVVESNSFLKTISKLKEVDYLVASGSLPLGVPNDYFVQLAKIAKKMGAKFILDTSGEPLKLALNEGVYLIKPNVKEMGLLFGIEKMDLALAKEKAIELVQSKKCEIVVVSLGADGALVVTKDFAEHFPAPKVKKISTVGAGDSMVAGIVLKLSKGKSIQEAIKYGLASGSATTMNPGGVLCTKEDADRLYLINEASK</sequence>